<evidence type="ECO:0000256" key="8">
    <source>
        <dbReference type="ARBA" id="ARBA00023077"/>
    </source>
</evidence>
<keyword evidence="4" id="KW-0410">Iron transport</keyword>
<feature type="domain" description="TonB-dependent receptor plug" evidence="16">
    <location>
        <begin position="115"/>
        <end position="223"/>
    </location>
</feature>
<keyword evidence="6" id="KW-0408">Iron</keyword>
<dbReference type="Pfam" id="PF07715">
    <property type="entry name" value="Plug"/>
    <property type="match status" value="1"/>
</dbReference>
<evidence type="ECO:0000313" key="18">
    <source>
        <dbReference type="Proteomes" id="UP000294829"/>
    </source>
</evidence>
<proteinExistence type="inferred from homology"/>
<evidence type="ECO:0000256" key="14">
    <source>
        <dbReference type="SAM" id="SignalP"/>
    </source>
</evidence>
<accession>A0A4R5W232</accession>
<comment type="caution">
    <text evidence="17">The sequence shown here is derived from an EMBL/GenBank/DDBJ whole genome shotgun (WGS) entry which is preliminary data.</text>
</comment>
<dbReference type="Gene3D" id="2.40.170.20">
    <property type="entry name" value="TonB-dependent receptor, beta-barrel domain"/>
    <property type="match status" value="2"/>
</dbReference>
<evidence type="ECO:0000256" key="3">
    <source>
        <dbReference type="ARBA" id="ARBA00022452"/>
    </source>
</evidence>
<dbReference type="PANTHER" id="PTHR32552:SF81">
    <property type="entry name" value="TONB-DEPENDENT OUTER MEMBRANE RECEPTOR"/>
    <property type="match status" value="1"/>
</dbReference>
<keyword evidence="2 11" id="KW-0813">Transport</keyword>
<keyword evidence="8 12" id="KW-0798">TonB box</keyword>
<keyword evidence="5 11" id="KW-0812">Transmembrane</keyword>
<evidence type="ECO:0000256" key="9">
    <source>
        <dbReference type="ARBA" id="ARBA00023136"/>
    </source>
</evidence>
<comment type="subcellular location">
    <subcellularLocation>
        <location evidence="1 11">Cell outer membrane</location>
        <topology evidence="1 11">Multi-pass membrane protein</topology>
    </subcellularLocation>
</comment>
<evidence type="ECO:0000256" key="7">
    <source>
        <dbReference type="ARBA" id="ARBA00023065"/>
    </source>
</evidence>
<dbReference type="OrthoDB" id="8538693at2"/>
<evidence type="ECO:0000256" key="13">
    <source>
        <dbReference type="SAM" id="MobiDB-lite"/>
    </source>
</evidence>
<keyword evidence="18" id="KW-1185">Reference proteome</keyword>
<evidence type="ECO:0000256" key="12">
    <source>
        <dbReference type="RuleBase" id="RU003357"/>
    </source>
</evidence>
<feature type="domain" description="TonB-dependent receptor-like beta-barrel" evidence="15">
    <location>
        <begin position="344"/>
        <end position="907"/>
    </location>
</feature>
<feature type="region of interest" description="Disordered" evidence="13">
    <location>
        <begin position="76"/>
        <end position="101"/>
    </location>
</feature>
<evidence type="ECO:0000256" key="1">
    <source>
        <dbReference type="ARBA" id="ARBA00004571"/>
    </source>
</evidence>
<dbReference type="SUPFAM" id="SSF56935">
    <property type="entry name" value="Porins"/>
    <property type="match status" value="1"/>
</dbReference>
<reference evidence="17 18" key="1">
    <citation type="submission" date="2019-03" db="EMBL/GenBank/DDBJ databases">
        <title>Sapientia aquatica gen. nov., sp. nov., isolated from a crater lake.</title>
        <authorList>
            <person name="Felfoldi T."/>
            <person name="Szabo A."/>
            <person name="Toth E."/>
            <person name="Schumann P."/>
            <person name="Keki Z."/>
            <person name="Marialigeti K."/>
            <person name="Mathe I."/>
        </authorList>
    </citation>
    <scope>NUCLEOTIDE SEQUENCE [LARGE SCALE GENOMIC DNA]</scope>
    <source>
        <strain evidence="17 18">SA-152</strain>
    </source>
</reference>
<dbReference type="GO" id="GO:0006826">
    <property type="term" value="P:iron ion transport"/>
    <property type="evidence" value="ECO:0007669"/>
    <property type="project" value="UniProtKB-KW"/>
</dbReference>
<dbReference type="RefSeq" id="WP_133327397.1">
    <property type="nucleotide sequence ID" value="NZ_SMYL01000003.1"/>
</dbReference>
<keyword evidence="3 11" id="KW-1134">Transmembrane beta strand</keyword>
<gene>
    <name evidence="17" type="ORF">E2I14_08375</name>
</gene>
<dbReference type="InterPro" id="IPR000531">
    <property type="entry name" value="Beta-barrel_TonB"/>
</dbReference>
<dbReference type="AlphaFoldDB" id="A0A4R5W232"/>
<organism evidence="17 18">
    <name type="scientific">Sapientia aquatica</name>
    <dbReference type="NCBI Taxonomy" id="1549640"/>
    <lineage>
        <taxon>Bacteria</taxon>
        <taxon>Pseudomonadati</taxon>
        <taxon>Pseudomonadota</taxon>
        <taxon>Betaproteobacteria</taxon>
        <taxon>Burkholderiales</taxon>
        <taxon>Oxalobacteraceae</taxon>
        <taxon>Sapientia</taxon>
    </lineage>
</organism>
<dbReference type="Pfam" id="PF00593">
    <property type="entry name" value="TonB_dep_Rec_b-barrel"/>
    <property type="match status" value="1"/>
</dbReference>
<dbReference type="InterPro" id="IPR039426">
    <property type="entry name" value="TonB-dep_rcpt-like"/>
</dbReference>
<evidence type="ECO:0000259" key="16">
    <source>
        <dbReference type="Pfam" id="PF07715"/>
    </source>
</evidence>
<evidence type="ECO:0000256" key="4">
    <source>
        <dbReference type="ARBA" id="ARBA00022496"/>
    </source>
</evidence>
<dbReference type="EMBL" id="SMYL01000003">
    <property type="protein sequence ID" value="TDK66476.1"/>
    <property type="molecule type" value="Genomic_DNA"/>
</dbReference>
<evidence type="ECO:0000256" key="5">
    <source>
        <dbReference type="ARBA" id="ARBA00022692"/>
    </source>
</evidence>
<dbReference type="InterPro" id="IPR036942">
    <property type="entry name" value="Beta-barrel_TonB_sf"/>
</dbReference>
<evidence type="ECO:0000313" key="17">
    <source>
        <dbReference type="EMBL" id="TDK66476.1"/>
    </source>
</evidence>
<sequence>MSNAFNVRQKHESVPSNLRPLAALVAGLFIAASGSVYAADQATSSATSATPTVEQLQAEIARLKQIIATQLGATTNTPAASQVSAPEPKKDAAKEEESQTLGEITVSGTSRLVAVQDVPTSISVVSGSDLAELNAFSIGSILKRASNVQWNTGNQRTASLSIRGIGKIGTTEAQDPSVGVTVDGVSYAYNALTSAYDFTDVDTLEVLRGPQGSLGGKSANIGVVNISTVRPSFTPSTDYSLTFGQLGTVIATLAAGGPIIDDVLAWRGSFSADKGAGDLVNAYDRDQTFTNTDRLSGRVQFLYKPNQDFNARLAVDVQPNASETQNGRTIYTQTPLFYANGAPNPLTTDAQTRLGRSWFTNEPNYSYAGNYLNGAGTNLVNLNNGLGQVTGSKGIVGELNWAVGKNTVTSITAYKSYHFNAVNDEGTPFDINPNSGGFNNDYKQLSQELRFSSDIGGFVDYTAGAYLLKTHLYADYQKIWGSDAGAYFASTAQYNRLDATAAGQLLLVNSLDRLSMQANSPAGIQNINNQSAAIFGQANWHFTDNLTLTTGARLTHDRRENEGSAGIIDNGFGASLNPVAVNGVQLGGFASSATGALAATNSAAQLALADSVATQYFGVKPTAVAGAAYKSLTAAQQQQVADAKNIRASQAGVIFADGSAQSYVGNAPTLNISPAYKFDETLTAYVSGQYGQKAGISQFVNGVSDLVKPERTTSFELGFKSLLLNKTLALNADLYYTTIRDYQQAVRVVDTYTTLVQNNGQFAYATATGNVNKVISTGLELDATYSGFEHFNIRATGAYNDAFYKSFPNSAQPAENGYPGASPYQDVSGKTLPGASKISLNLSVDYHTRLANDNVLHGSASSTYVSRYNSDTALSDYAWIGGNTITDLGVGVSNPKQTFDVSLIVKNAFGNSVPLSQTWNSYTPANPRWVGIVFKGHQ</sequence>
<name>A0A4R5W232_9BURK</name>
<evidence type="ECO:0000256" key="6">
    <source>
        <dbReference type="ARBA" id="ARBA00023004"/>
    </source>
</evidence>
<evidence type="ECO:0000259" key="15">
    <source>
        <dbReference type="Pfam" id="PF00593"/>
    </source>
</evidence>
<evidence type="ECO:0000256" key="2">
    <source>
        <dbReference type="ARBA" id="ARBA00022448"/>
    </source>
</evidence>
<keyword evidence="7" id="KW-0406">Ion transport</keyword>
<keyword evidence="9 11" id="KW-0472">Membrane</keyword>
<dbReference type="Proteomes" id="UP000294829">
    <property type="component" value="Unassembled WGS sequence"/>
</dbReference>
<feature type="chain" id="PRO_5020364885" evidence="14">
    <location>
        <begin position="39"/>
        <end position="938"/>
    </location>
</feature>
<dbReference type="GO" id="GO:0009279">
    <property type="term" value="C:cell outer membrane"/>
    <property type="evidence" value="ECO:0007669"/>
    <property type="project" value="UniProtKB-SubCell"/>
</dbReference>
<protein>
    <submittedName>
        <fullName evidence="17">TonB-dependent receptor</fullName>
    </submittedName>
</protein>
<comment type="similarity">
    <text evidence="11 12">Belongs to the TonB-dependent receptor family.</text>
</comment>
<feature type="compositionally biased region" description="Basic and acidic residues" evidence="13">
    <location>
        <begin position="87"/>
        <end position="97"/>
    </location>
</feature>
<keyword evidence="14" id="KW-0732">Signal</keyword>
<keyword evidence="17" id="KW-0675">Receptor</keyword>
<dbReference type="PROSITE" id="PS52016">
    <property type="entry name" value="TONB_DEPENDENT_REC_3"/>
    <property type="match status" value="1"/>
</dbReference>
<dbReference type="InterPro" id="IPR012910">
    <property type="entry name" value="Plug_dom"/>
</dbReference>
<evidence type="ECO:0000256" key="11">
    <source>
        <dbReference type="PROSITE-ProRule" id="PRU01360"/>
    </source>
</evidence>
<feature type="signal peptide" evidence="14">
    <location>
        <begin position="1"/>
        <end position="38"/>
    </location>
</feature>
<dbReference type="PANTHER" id="PTHR32552">
    <property type="entry name" value="FERRICHROME IRON RECEPTOR-RELATED"/>
    <property type="match status" value="1"/>
</dbReference>
<keyword evidence="10 11" id="KW-0998">Cell outer membrane</keyword>
<evidence type="ECO:0000256" key="10">
    <source>
        <dbReference type="ARBA" id="ARBA00023237"/>
    </source>
</evidence>